<dbReference type="CDD" id="cd05466">
    <property type="entry name" value="PBP2_LTTR_substrate"/>
    <property type="match status" value="1"/>
</dbReference>
<reference evidence="6 7" key="1">
    <citation type="submission" date="2024-09" db="EMBL/GenBank/DDBJ databases">
        <authorList>
            <person name="Sun Q."/>
            <person name="Mori K."/>
        </authorList>
    </citation>
    <scope>NUCLEOTIDE SEQUENCE [LARGE SCALE GENOMIC DNA]</scope>
    <source>
        <strain evidence="6 7">NCAIM B.02604</strain>
    </source>
</reference>
<accession>A0ABV6PET4</accession>
<dbReference type="Proteomes" id="UP001589862">
    <property type="component" value="Unassembled WGS sequence"/>
</dbReference>
<dbReference type="PROSITE" id="PS50931">
    <property type="entry name" value="HTH_LYSR"/>
    <property type="match status" value="1"/>
</dbReference>
<dbReference type="PRINTS" id="PR00039">
    <property type="entry name" value="HTHLYSR"/>
</dbReference>
<evidence type="ECO:0000256" key="4">
    <source>
        <dbReference type="ARBA" id="ARBA00023163"/>
    </source>
</evidence>
<dbReference type="InterPro" id="IPR005119">
    <property type="entry name" value="LysR_subst-bd"/>
</dbReference>
<proteinExistence type="inferred from homology"/>
<gene>
    <name evidence="6" type="ORF">ACFFFR_11060</name>
</gene>
<evidence type="ECO:0000313" key="6">
    <source>
        <dbReference type="EMBL" id="MFC0582907.1"/>
    </source>
</evidence>
<name>A0ABV6PET4_9MICC</name>
<comment type="caution">
    <text evidence="6">The sequence shown here is derived from an EMBL/GenBank/DDBJ whole genome shotgun (WGS) entry which is preliminary data.</text>
</comment>
<dbReference type="SUPFAM" id="SSF53850">
    <property type="entry name" value="Periplasmic binding protein-like II"/>
    <property type="match status" value="1"/>
</dbReference>
<dbReference type="Gene3D" id="1.10.10.10">
    <property type="entry name" value="Winged helix-like DNA-binding domain superfamily/Winged helix DNA-binding domain"/>
    <property type="match status" value="1"/>
</dbReference>
<dbReference type="RefSeq" id="WP_377460440.1">
    <property type="nucleotide sequence ID" value="NZ_JBHLUB010000032.1"/>
</dbReference>
<dbReference type="PANTHER" id="PTHR30346:SF0">
    <property type="entry name" value="HCA OPERON TRANSCRIPTIONAL ACTIVATOR HCAR"/>
    <property type="match status" value="1"/>
</dbReference>
<dbReference type="EMBL" id="JBHLUB010000032">
    <property type="protein sequence ID" value="MFC0582907.1"/>
    <property type="molecule type" value="Genomic_DNA"/>
</dbReference>
<organism evidence="6 7">
    <name type="scientific">Micrococcoides hystricis</name>
    <dbReference type="NCBI Taxonomy" id="1572761"/>
    <lineage>
        <taxon>Bacteria</taxon>
        <taxon>Bacillati</taxon>
        <taxon>Actinomycetota</taxon>
        <taxon>Actinomycetes</taxon>
        <taxon>Micrococcales</taxon>
        <taxon>Micrococcaceae</taxon>
        <taxon>Micrococcoides</taxon>
    </lineage>
</organism>
<dbReference type="PANTHER" id="PTHR30346">
    <property type="entry name" value="TRANSCRIPTIONAL DUAL REGULATOR HCAR-RELATED"/>
    <property type="match status" value="1"/>
</dbReference>
<protein>
    <submittedName>
        <fullName evidence="6">LysR family transcriptional regulator</fullName>
    </submittedName>
</protein>
<dbReference type="Gene3D" id="3.40.190.10">
    <property type="entry name" value="Periplasmic binding protein-like II"/>
    <property type="match status" value="2"/>
</dbReference>
<comment type="similarity">
    <text evidence="1">Belongs to the LysR transcriptional regulatory family.</text>
</comment>
<keyword evidence="4" id="KW-0804">Transcription</keyword>
<evidence type="ECO:0000256" key="2">
    <source>
        <dbReference type="ARBA" id="ARBA00023015"/>
    </source>
</evidence>
<dbReference type="InterPro" id="IPR000847">
    <property type="entry name" value="LysR_HTH_N"/>
</dbReference>
<evidence type="ECO:0000313" key="7">
    <source>
        <dbReference type="Proteomes" id="UP001589862"/>
    </source>
</evidence>
<keyword evidence="7" id="KW-1185">Reference proteome</keyword>
<dbReference type="Pfam" id="PF00126">
    <property type="entry name" value="HTH_1"/>
    <property type="match status" value="1"/>
</dbReference>
<feature type="domain" description="HTH lysR-type" evidence="5">
    <location>
        <begin position="1"/>
        <end position="58"/>
    </location>
</feature>
<dbReference type="InterPro" id="IPR036390">
    <property type="entry name" value="WH_DNA-bd_sf"/>
</dbReference>
<keyword evidence="2" id="KW-0805">Transcription regulation</keyword>
<dbReference type="InterPro" id="IPR036388">
    <property type="entry name" value="WH-like_DNA-bd_sf"/>
</dbReference>
<dbReference type="Pfam" id="PF03466">
    <property type="entry name" value="LysR_substrate"/>
    <property type="match status" value="1"/>
</dbReference>
<sequence>MDFRQIEYFIAVIEQGSVSGAAKNLKMTQPPLSAAISKLEQDLGVKLLKRTSRGVIPTQAGMFFFERATRLLNERNRLKEDVNLIGEGLVGEIRVGVEPMVVIELIGQVMAEFIRSSPNVRVTLEDQHPTSMIASLEAGKIDLACVPFGQESFAKIISESYHVVTALSIDLKIVVPPSRADEVHEGGKGWGRWILPYPIPAFRGMPEAVESNLKDDPTFRSIYVSTPQTAIPLVAAGIGVAPVTERMARGIPDVAVIDPPEWLEPMRCSVLWRKGAELTPLMNRWLEATALVSEKRWGLHK</sequence>
<evidence type="ECO:0000259" key="5">
    <source>
        <dbReference type="PROSITE" id="PS50931"/>
    </source>
</evidence>
<evidence type="ECO:0000256" key="1">
    <source>
        <dbReference type="ARBA" id="ARBA00009437"/>
    </source>
</evidence>
<keyword evidence="3" id="KW-0238">DNA-binding</keyword>
<dbReference type="SUPFAM" id="SSF46785">
    <property type="entry name" value="Winged helix' DNA-binding domain"/>
    <property type="match status" value="1"/>
</dbReference>
<evidence type="ECO:0000256" key="3">
    <source>
        <dbReference type="ARBA" id="ARBA00023125"/>
    </source>
</evidence>